<sequence length="245" mass="26991">MKKIFSTIAIFASILSYCQNIFQSGVNVGIGTSTPTSKLEIYDILNMKLLLGVIPTGSAANEPTILFSRWSGNPEKTYTSNAIHTLFSPTGTDGNNFGLAFSTIPLHANNDFSGAKVRLFISNNNGNVGIGSINPDEKLTVKGKIHAEEVRVDLQVPADYVFQKYYTGKSDLKSDYVMPTLAEVEKFTKENNHLPSVPSAQEIKEKGLQVGEMSNALLQKIEELTLYIIEQNKRIELLEAKVNDK</sequence>
<organism evidence="1">
    <name type="scientific">Flavobacterium sp. CFS9</name>
    <dbReference type="NCBI Taxonomy" id="3143118"/>
    <lineage>
        <taxon>Bacteria</taxon>
        <taxon>Pseudomonadati</taxon>
        <taxon>Bacteroidota</taxon>
        <taxon>Flavobacteriia</taxon>
        <taxon>Flavobacteriales</taxon>
        <taxon>Flavobacteriaceae</taxon>
        <taxon>Flavobacterium</taxon>
    </lineage>
</organism>
<gene>
    <name evidence="1" type="ORF">CFS9_16180</name>
</gene>
<accession>A0AAT9H0I4</accession>
<evidence type="ECO:0000313" key="1">
    <source>
        <dbReference type="EMBL" id="BFM42977.1"/>
    </source>
</evidence>
<dbReference type="RefSeq" id="WP_369618074.1">
    <property type="nucleotide sequence ID" value="NZ_AP031573.1"/>
</dbReference>
<protein>
    <submittedName>
        <fullName evidence="1">Uncharacterized protein</fullName>
    </submittedName>
</protein>
<name>A0AAT9H0I4_9FLAO</name>
<reference evidence="1" key="1">
    <citation type="submission" date="2024-05" db="EMBL/GenBank/DDBJ databases">
        <title>Whole-Genome Sequence of CFS9, a Potential Fish Probiotic Isolated from the Body Surface of Silurus asotus.</title>
        <authorList>
            <person name="Kojima M."/>
            <person name="Tobioka K."/>
            <person name="Yokota K."/>
            <person name="Nakatani H."/>
            <person name="Hori K."/>
            <person name="Tamaru Y."/>
            <person name="Okazaki F."/>
        </authorList>
    </citation>
    <scope>NUCLEOTIDE SEQUENCE</scope>
    <source>
        <strain evidence="1">CFS9</strain>
    </source>
</reference>
<dbReference type="AlphaFoldDB" id="A0AAT9H0I4"/>
<dbReference type="EMBL" id="AP031573">
    <property type="protein sequence ID" value="BFM42977.1"/>
    <property type="molecule type" value="Genomic_DNA"/>
</dbReference>
<proteinExistence type="predicted"/>